<evidence type="ECO:0000256" key="3">
    <source>
        <dbReference type="ARBA" id="ARBA00022490"/>
    </source>
</evidence>
<evidence type="ECO:0000313" key="13">
    <source>
        <dbReference type="Proteomes" id="UP000254879"/>
    </source>
</evidence>
<dbReference type="FunFam" id="3.40.50.800:FF:000011">
    <property type="entry name" value="Proline--tRNA ligase"/>
    <property type="match status" value="1"/>
</dbReference>
<keyword evidence="8 10" id="KW-0030">Aminoacyl-tRNA synthetase</keyword>
<dbReference type="EMBL" id="UGPG01000001">
    <property type="protein sequence ID" value="STY43094.1"/>
    <property type="molecule type" value="Genomic_DNA"/>
</dbReference>
<dbReference type="EC" id="6.1.1.15" evidence="10"/>
<dbReference type="GO" id="GO:0002161">
    <property type="term" value="F:aminoacyl-tRNA deacylase activity"/>
    <property type="evidence" value="ECO:0007669"/>
    <property type="project" value="InterPro"/>
</dbReference>
<evidence type="ECO:0000256" key="6">
    <source>
        <dbReference type="ARBA" id="ARBA00022840"/>
    </source>
</evidence>
<dbReference type="GO" id="GO:0006433">
    <property type="term" value="P:prolyl-tRNA aminoacylation"/>
    <property type="evidence" value="ECO:0007669"/>
    <property type="project" value="UniProtKB-UniRule"/>
</dbReference>
<keyword evidence="3 10" id="KW-0963">Cytoplasm</keyword>
<dbReference type="Gene3D" id="3.30.930.10">
    <property type="entry name" value="Bira Bifunctional Protein, Domain 2"/>
    <property type="match status" value="2"/>
</dbReference>
<dbReference type="InterPro" id="IPR004154">
    <property type="entry name" value="Anticodon-bd"/>
</dbReference>
<name>A0A378MB77_LISGR</name>
<evidence type="ECO:0000256" key="4">
    <source>
        <dbReference type="ARBA" id="ARBA00022598"/>
    </source>
</evidence>
<dbReference type="InterPro" id="IPR007214">
    <property type="entry name" value="YbaK/aa-tRNA-synth-assoc-dom"/>
</dbReference>
<dbReference type="Gene3D" id="3.40.50.800">
    <property type="entry name" value="Anticodon-binding domain"/>
    <property type="match status" value="1"/>
</dbReference>
<feature type="domain" description="Aminoacyl-transfer RNA synthetases class-II family profile" evidence="11">
    <location>
        <begin position="51"/>
        <end position="470"/>
    </location>
</feature>
<keyword evidence="4 10" id="KW-0436">Ligase</keyword>
<dbReference type="GO" id="GO:0005524">
    <property type="term" value="F:ATP binding"/>
    <property type="evidence" value="ECO:0007669"/>
    <property type="project" value="UniProtKB-UniRule"/>
</dbReference>
<dbReference type="HAMAP" id="MF_01569">
    <property type="entry name" value="Pro_tRNA_synth_type1"/>
    <property type="match status" value="1"/>
</dbReference>
<dbReference type="InterPro" id="IPR004500">
    <property type="entry name" value="Pro-tRNA-synth_IIa_bac-type"/>
</dbReference>
<dbReference type="PIRSF" id="PIRSF001535">
    <property type="entry name" value="ProRS_1"/>
    <property type="match status" value="1"/>
</dbReference>
<dbReference type="InterPro" id="IPR036754">
    <property type="entry name" value="YbaK/aa-tRNA-synt-asso_dom_sf"/>
</dbReference>
<comment type="domain">
    <text evidence="10">Consists of three domains: the N-terminal catalytic domain, the editing domain and the C-terminal anticodon-binding domain.</text>
</comment>
<dbReference type="FunFam" id="3.30.930.10:FF:000043">
    <property type="entry name" value="Proline--tRNA ligase"/>
    <property type="match status" value="1"/>
</dbReference>
<dbReference type="RefSeq" id="WP_003756106.1">
    <property type="nucleotide sequence ID" value="NZ_CABKNG010000001.1"/>
</dbReference>
<dbReference type="GO" id="GO:0140096">
    <property type="term" value="F:catalytic activity, acting on a protein"/>
    <property type="evidence" value="ECO:0007669"/>
    <property type="project" value="UniProtKB-ARBA"/>
</dbReference>
<dbReference type="InterPro" id="IPR006195">
    <property type="entry name" value="aa-tRNA-synth_II"/>
</dbReference>
<comment type="subunit">
    <text evidence="2 10">Homodimer.</text>
</comment>
<evidence type="ECO:0000259" key="11">
    <source>
        <dbReference type="PROSITE" id="PS50862"/>
    </source>
</evidence>
<dbReference type="GO" id="GO:0016740">
    <property type="term" value="F:transferase activity"/>
    <property type="evidence" value="ECO:0007669"/>
    <property type="project" value="UniProtKB-ARBA"/>
</dbReference>
<organism evidence="12 13">
    <name type="scientific">Listeria grayi</name>
    <name type="common">Listeria murrayi</name>
    <dbReference type="NCBI Taxonomy" id="1641"/>
    <lineage>
        <taxon>Bacteria</taxon>
        <taxon>Bacillati</taxon>
        <taxon>Bacillota</taxon>
        <taxon>Bacilli</taxon>
        <taxon>Bacillales</taxon>
        <taxon>Listeriaceae</taxon>
        <taxon>Listeria</taxon>
    </lineage>
</organism>
<dbReference type="InterPro" id="IPR036621">
    <property type="entry name" value="Anticodon-bd_dom_sf"/>
</dbReference>
<dbReference type="PRINTS" id="PR01046">
    <property type="entry name" value="TRNASYNTHPRO"/>
</dbReference>
<dbReference type="InterPro" id="IPR044140">
    <property type="entry name" value="ProRS_anticodon_short"/>
</dbReference>
<dbReference type="OrthoDB" id="9809052at2"/>
<comment type="subcellular location">
    <subcellularLocation>
        <location evidence="1 10">Cytoplasm</location>
    </subcellularLocation>
</comment>
<dbReference type="SUPFAM" id="SSF55681">
    <property type="entry name" value="Class II aaRS and biotin synthetases"/>
    <property type="match status" value="1"/>
</dbReference>
<dbReference type="GO" id="GO:0005829">
    <property type="term" value="C:cytosol"/>
    <property type="evidence" value="ECO:0007669"/>
    <property type="project" value="TreeGrafter"/>
</dbReference>
<gene>
    <name evidence="12" type="primary">proS_1</name>
    <name evidence="10" type="synonym">proS</name>
    <name evidence="12" type="ORF">NCTC10815_00377</name>
</gene>
<evidence type="ECO:0000256" key="8">
    <source>
        <dbReference type="ARBA" id="ARBA00023146"/>
    </source>
</evidence>
<dbReference type="GO" id="GO:0004827">
    <property type="term" value="F:proline-tRNA ligase activity"/>
    <property type="evidence" value="ECO:0007669"/>
    <property type="project" value="UniProtKB-UniRule"/>
</dbReference>
<dbReference type="NCBIfam" id="NF006625">
    <property type="entry name" value="PRK09194.1"/>
    <property type="match status" value="1"/>
</dbReference>
<dbReference type="CDD" id="cd00861">
    <property type="entry name" value="ProRS_anticodon_short"/>
    <property type="match status" value="1"/>
</dbReference>
<dbReference type="SUPFAM" id="SSF52954">
    <property type="entry name" value="Class II aaRS ABD-related"/>
    <property type="match status" value="1"/>
</dbReference>
<reference evidence="12 13" key="1">
    <citation type="submission" date="2018-06" db="EMBL/GenBank/DDBJ databases">
        <authorList>
            <consortium name="Pathogen Informatics"/>
            <person name="Doyle S."/>
        </authorList>
    </citation>
    <scope>NUCLEOTIDE SEQUENCE [LARGE SCALE GENOMIC DNA]</scope>
    <source>
        <strain evidence="13">NCTC 10815</strain>
    </source>
</reference>
<comment type="function">
    <text evidence="10">Catalyzes the attachment of proline to tRNA(Pro) in a two-step reaction: proline is first activated by ATP to form Pro-AMP and then transferred to the acceptor end of tRNA(Pro). As ProRS can inadvertently accommodate and process non-cognate amino acids such as alanine and cysteine, to avoid such errors it has two additional distinct editing activities against alanine. One activity is designated as 'pretransfer' editing and involves the tRNA(Pro)-independent hydrolysis of activated Ala-AMP. The other activity is designated 'posttransfer' editing and involves deacylation of mischarged Ala-tRNA(Pro). The misacylated Cys-tRNA(Pro) is not edited by ProRS.</text>
</comment>
<keyword evidence="5 10" id="KW-0547">Nucleotide-binding</keyword>
<dbReference type="CDD" id="cd04334">
    <property type="entry name" value="ProRS-INS"/>
    <property type="match status" value="1"/>
</dbReference>
<dbReference type="InterPro" id="IPR050062">
    <property type="entry name" value="Pro-tRNA_synthetase"/>
</dbReference>
<dbReference type="Pfam" id="PF04073">
    <property type="entry name" value="tRNA_edit"/>
    <property type="match status" value="1"/>
</dbReference>
<accession>A0A378MB77</accession>
<evidence type="ECO:0000256" key="2">
    <source>
        <dbReference type="ARBA" id="ARBA00011738"/>
    </source>
</evidence>
<dbReference type="Pfam" id="PF00587">
    <property type="entry name" value="tRNA-synt_2b"/>
    <property type="match status" value="1"/>
</dbReference>
<dbReference type="Pfam" id="PF03129">
    <property type="entry name" value="HGTP_anticodon"/>
    <property type="match status" value="1"/>
</dbReference>
<comment type="catalytic activity">
    <reaction evidence="9 10">
        <text>tRNA(Pro) + L-proline + ATP = L-prolyl-tRNA(Pro) + AMP + diphosphate</text>
        <dbReference type="Rhea" id="RHEA:14305"/>
        <dbReference type="Rhea" id="RHEA-COMP:9700"/>
        <dbReference type="Rhea" id="RHEA-COMP:9702"/>
        <dbReference type="ChEBI" id="CHEBI:30616"/>
        <dbReference type="ChEBI" id="CHEBI:33019"/>
        <dbReference type="ChEBI" id="CHEBI:60039"/>
        <dbReference type="ChEBI" id="CHEBI:78442"/>
        <dbReference type="ChEBI" id="CHEBI:78532"/>
        <dbReference type="ChEBI" id="CHEBI:456215"/>
        <dbReference type="EC" id="6.1.1.15"/>
    </reaction>
</comment>
<dbReference type="CDD" id="cd00779">
    <property type="entry name" value="ProRS_core_prok"/>
    <property type="match status" value="1"/>
</dbReference>
<dbReference type="InterPro" id="IPR045864">
    <property type="entry name" value="aa-tRNA-synth_II/BPL/LPL"/>
</dbReference>
<dbReference type="InterPro" id="IPR002316">
    <property type="entry name" value="Pro-tRNA-ligase_IIa"/>
</dbReference>
<evidence type="ECO:0000256" key="1">
    <source>
        <dbReference type="ARBA" id="ARBA00004496"/>
    </source>
</evidence>
<protein>
    <recommendedName>
        <fullName evidence="10">Proline--tRNA ligase</fullName>
        <ecNumber evidence="10">6.1.1.15</ecNumber>
    </recommendedName>
    <alternativeName>
        <fullName evidence="10">Prolyl-tRNA synthetase</fullName>
        <shortName evidence="10">ProRS</shortName>
    </alternativeName>
</protein>
<dbReference type="AlphaFoldDB" id="A0A378MB77"/>
<evidence type="ECO:0000256" key="7">
    <source>
        <dbReference type="ARBA" id="ARBA00022917"/>
    </source>
</evidence>
<evidence type="ECO:0000256" key="5">
    <source>
        <dbReference type="ARBA" id="ARBA00022741"/>
    </source>
</evidence>
<dbReference type="InterPro" id="IPR033730">
    <property type="entry name" value="ProRS_core_prok"/>
</dbReference>
<dbReference type="Proteomes" id="UP000254879">
    <property type="component" value="Unassembled WGS sequence"/>
</dbReference>
<dbReference type="NCBIfam" id="TIGR00409">
    <property type="entry name" value="proS_fam_II"/>
    <property type="match status" value="1"/>
</dbReference>
<dbReference type="PROSITE" id="PS50862">
    <property type="entry name" value="AA_TRNA_LIGASE_II"/>
    <property type="match status" value="1"/>
</dbReference>
<dbReference type="InterPro" id="IPR002314">
    <property type="entry name" value="aa-tRNA-synt_IIb"/>
</dbReference>
<dbReference type="PANTHER" id="PTHR42753">
    <property type="entry name" value="MITOCHONDRIAL RIBOSOME PROTEIN L39/PROLYL-TRNA LIGASE FAMILY MEMBER"/>
    <property type="match status" value="1"/>
</dbReference>
<evidence type="ECO:0000313" key="12">
    <source>
        <dbReference type="EMBL" id="STY43094.1"/>
    </source>
</evidence>
<dbReference type="PANTHER" id="PTHR42753:SF2">
    <property type="entry name" value="PROLINE--TRNA LIGASE"/>
    <property type="match status" value="1"/>
</dbReference>
<dbReference type="SUPFAM" id="SSF55826">
    <property type="entry name" value="YbaK/ProRS associated domain"/>
    <property type="match status" value="1"/>
</dbReference>
<keyword evidence="7 10" id="KW-0648">Protein biosynthesis</keyword>
<sequence>MRQSMTFIPTLKEVPADAEVKNHQLLLRAGFIRQTASGVYSYLPLATLTLRNIERIIREELNKVGASEILMPALQPAELWEESGRWADYGPELMRLKDRNNRDFALGPTHEEVITALLRDEIKSYKRLPLTLYQIQTKFRDEKRPRFGLLRGREFIMKDAYSFHADLESLDKTYQDMYTAYSNIFTRCGLDFRAVIADSGSIGGKETKEFMALSAIGEDTIAYSDTSDYAANIEMAPVLYMEKKSHELLADLEKVATPDQRSIAEVVTYLEVPIEKTIKTLVYQVDEEVVVALVRGDHEVNDVKIKNALDATTVEIASEEAAKALFGADFGSLGPIGLPEGTKILADNAVRDMTNSVVGANENGYHYKNVNLDRDFTVSNFLDLRMIQEGDLSPDGEGVIRFAEGIEVGHIFKLGTKYSDAMKANFLDENGRANPIIMGCYGIGVSRVLSAIAEQNADENGLVWDREISPFDLHLIPVNMKNEEQASFAEELYVSLQESGFTVLFDDRAERAGVKFADADLIGLPIRITVGKKADEGIVEVKIRKTGEMIEVKKEELLNTLPILFR</sequence>
<dbReference type="FunFam" id="3.30.930.10:FF:000062">
    <property type="entry name" value="Proline--tRNA ligase"/>
    <property type="match status" value="1"/>
</dbReference>
<proteinExistence type="inferred from homology"/>
<comment type="similarity">
    <text evidence="10">Belongs to the class-II aminoacyl-tRNA synthetase family. ProS type 1 subfamily.</text>
</comment>
<evidence type="ECO:0000256" key="9">
    <source>
        <dbReference type="ARBA" id="ARBA00047671"/>
    </source>
</evidence>
<dbReference type="InterPro" id="IPR023717">
    <property type="entry name" value="Pro-tRNA-Synthase_IIa_type1"/>
</dbReference>
<evidence type="ECO:0000256" key="10">
    <source>
        <dbReference type="HAMAP-Rule" id="MF_01569"/>
    </source>
</evidence>
<keyword evidence="6 10" id="KW-0067">ATP-binding</keyword>